<evidence type="ECO:0000313" key="1">
    <source>
        <dbReference type="EMBL" id="CAG8827253.1"/>
    </source>
</evidence>
<comment type="caution">
    <text evidence="1">The sequence shown here is derived from an EMBL/GenBank/DDBJ whole genome shotgun (WGS) entry which is preliminary data.</text>
</comment>
<feature type="non-terminal residue" evidence="1">
    <location>
        <position position="1"/>
    </location>
</feature>
<organism evidence="1 2">
    <name type="scientific">Gigaspora margarita</name>
    <dbReference type="NCBI Taxonomy" id="4874"/>
    <lineage>
        <taxon>Eukaryota</taxon>
        <taxon>Fungi</taxon>
        <taxon>Fungi incertae sedis</taxon>
        <taxon>Mucoromycota</taxon>
        <taxon>Glomeromycotina</taxon>
        <taxon>Glomeromycetes</taxon>
        <taxon>Diversisporales</taxon>
        <taxon>Gigasporaceae</taxon>
        <taxon>Gigaspora</taxon>
    </lineage>
</organism>
<protein>
    <submittedName>
        <fullName evidence="1">1335_t:CDS:1</fullName>
    </submittedName>
</protein>
<sequence length="54" mass="6583">IEKHTKKLLKSKEYKNEEYESIIEENKMLMEGVHPLEVFKYNAKKFNIRIIMLI</sequence>
<evidence type="ECO:0000313" key="2">
    <source>
        <dbReference type="Proteomes" id="UP000789901"/>
    </source>
</evidence>
<accession>A0ABN7WCH7</accession>
<reference evidence="1 2" key="1">
    <citation type="submission" date="2021-06" db="EMBL/GenBank/DDBJ databases">
        <authorList>
            <person name="Kallberg Y."/>
            <person name="Tangrot J."/>
            <person name="Rosling A."/>
        </authorList>
    </citation>
    <scope>NUCLEOTIDE SEQUENCE [LARGE SCALE GENOMIC DNA]</scope>
    <source>
        <strain evidence="1 2">120-4 pot B 10/14</strain>
    </source>
</reference>
<dbReference type="Proteomes" id="UP000789901">
    <property type="component" value="Unassembled WGS sequence"/>
</dbReference>
<gene>
    <name evidence="1" type="ORF">GMARGA_LOCUS29347</name>
</gene>
<proteinExistence type="predicted"/>
<dbReference type="EMBL" id="CAJVQB010039314">
    <property type="protein sequence ID" value="CAG8827253.1"/>
    <property type="molecule type" value="Genomic_DNA"/>
</dbReference>
<name>A0ABN7WCH7_GIGMA</name>
<keyword evidence="2" id="KW-1185">Reference proteome</keyword>